<reference evidence="1" key="1">
    <citation type="journal article" date="2015" name="Nature">
        <title>Complex archaea that bridge the gap between prokaryotes and eukaryotes.</title>
        <authorList>
            <person name="Spang A."/>
            <person name="Saw J.H."/>
            <person name="Jorgensen S.L."/>
            <person name="Zaremba-Niedzwiedzka K."/>
            <person name="Martijn J."/>
            <person name="Lind A.E."/>
            <person name="van Eijk R."/>
            <person name="Schleper C."/>
            <person name="Guy L."/>
            <person name="Ettema T.J."/>
        </authorList>
    </citation>
    <scope>NUCLEOTIDE SEQUENCE</scope>
</reference>
<dbReference type="AlphaFoldDB" id="A0A0F9MUJ0"/>
<dbReference type="EMBL" id="LAZR01009391">
    <property type="protein sequence ID" value="KKM72882.1"/>
    <property type="molecule type" value="Genomic_DNA"/>
</dbReference>
<evidence type="ECO:0000313" key="1">
    <source>
        <dbReference type="EMBL" id="KKM72882.1"/>
    </source>
</evidence>
<gene>
    <name evidence="1" type="ORF">LCGC14_1416010</name>
</gene>
<name>A0A0F9MUJ0_9ZZZZ</name>
<accession>A0A0F9MUJ0</accession>
<comment type="caution">
    <text evidence="1">The sequence shown here is derived from an EMBL/GenBank/DDBJ whole genome shotgun (WGS) entry which is preliminary data.</text>
</comment>
<organism evidence="1">
    <name type="scientific">marine sediment metagenome</name>
    <dbReference type="NCBI Taxonomy" id="412755"/>
    <lineage>
        <taxon>unclassified sequences</taxon>
        <taxon>metagenomes</taxon>
        <taxon>ecological metagenomes</taxon>
    </lineage>
</organism>
<sequence length="81" mass="9540">MENKKEIRVLDVIKKFLDDNETTFFQPIIDKVTRATSPKQPAKATIRLPTHICNVDTRDIRKWEILCIAIPKEKVLKFMEE</sequence>
<proteinExistence type="predicted"/>
<protein>
    <submittedName>
        <fullName evidence="1">Uncharacterized protein</fullName>
    </submittedName>
</protein>